<evidence type="ECO:0000256" key="1">
    <source>
        <dbReference type="ARBA" id="ARBA00004299"/>
    </source>
</evidence>
<dbReference type="OrthoDB" id="542917at2759"/>
<evidence type="ECO:0000313" key="18">
    <source>
        <dbReference type="Proteomes" id="UP000053593"/>
    </source>
</evidence>
<evidence type="ECO:0000256" key="7">
    <source>
        <dbReference type="ARBA" id="ARBA00022574"/>
    </source>
</evidence>
<dbReference type="Pfam" id="PF00400">
    <property type="entry name" value="WD40"/>
    <property type="match status" value="2"/>
</dbReference>
<comment type="function">
    <text evidence="14">Component of the coat protein complex II (COPII) which promotes the formation of transport vesicles from the endoplasmic reticulum (ER). The coat has two main functions, the physical deformation of the endoplasmic reticulum membrane into vesicles and the selection of cargo molecules.</text>
</comment>
<feature type="compositionally biased region" description="Polar residues" evidence="16">
    <location>
        <begin position="1049"/>
        <end position="1062"/>
    </location>
</feature>
<evidence type="ECO:0000313" key="17">
    <source>
        <dbReference type="EMBL" id="KIK52962.1"/>
    </source>
</evidence>
<evidence type="ECO:0000256" key="14">
    <source>
        <dbReference type="ARBA" id="ARBA00025471"/>
    </source>
</evidence>
<feature type="region of interest" description="Disordered" evidence="16">
    <location>
        <begin position="383"/>
        <end position="405"/>
    </location>
</feature>
<dbReference type="GO" id="GO:0005789">
    <property type="term" value="C:endoplasmic reticulum membrane"/>
    <property type="evidence" value="ECO:0007669"/>
    <property type="project" value="UniProtKB-SubCell"/>
</dbReference>
<dbReference type="PANTHER" id="PTHR13923">
    <property type="entry name" value="SEC31-RELATED PROTEIN"/>
    <property type="match status" value="1"/>
</dbReference>
<feature type="compositionally biased region" description="Pro residues" evidence="16">
    <location>
        <begin position="1264"/>
        <end position="1279"/>
    </location>
</feature>
<keyword evidence="13" id="KW-0968">Cytoplasmic vesicle</keyword>
<evidence type="ECO:0000256" key="13">
    <source>
        <dbReference type="ARBA" id="ARBA00023329"/>
    </source>
</evidence>
<feature type="compositionally biased region" description="Pro residues" evidence="16">
    <location>
        <begin position="1425"/>
        <end position="1456"/>
    </location>
</feature>
<dbReference type="GO" id="GO:0070971">
    <property type="term" value="C:endoplasmic reticulum exit site"/>
    <property type="evidence" value="ECO:0007669"/>
    <property type="project" value="TreeGrafter"/>
</dbReference>
<sequence length="1566" mass="163033">MKLKEIHRTSTFAWSPYASLPLLATGTVAGALDESFSNESQLEIWAPDFLDKHEFDLGAPGQNGPRGVVKDTARFNRLTWGYVDTSRPKGVIAAGMENGELALWDPSKILAGAGSTDSLILRNNQHTGPVRALDFNPIQTSLLSSGATGGEVYIWDLKDPSKPYTPTPGTRSTKLDEITSVAWNQQVQYVLAGASSTGYTVVWDLRGKREVVALAYGGGAGTLAGQTSHGNGLAVGGRRGMSAIAWHPDNATRLVTASEDDSSPVIMVWDLRNARAPEKILTGHEKGVLSLSWCKQDPDLLLSCGKDNRVLCWNPQSSEIIGELPSADNWAFQVEWCPRNPDLLASAFFDGTVGIHSIQSTNESASAAAAAVPTPLNGADVFDVSGTSSSSQGASGGGTLSLKQPPKWLRRPVASSFGFGGKLVTVSNLPSAAGKNQSSAIHVRNVVTEEEIVRRAKELQDAIESQGVKAFAEGKVNKDGEESDDEIWKALLSMYQAESRDELVMLLGFSKDEVKARIAEAVEKLKMKGLNKEEEEEDLAEMKPPVVSFLEPEFERGPATSAREADGHSSPESTGLFEKTPSERSTGGTSAASDAATTTSSGATQLAETESTTTAPSLFGDEGGAGGDAPAGDDFFSAIATGGVDVGAGGGATQQQVLVPHTNYPIDSSVAATIGSRPSSVAPSEVLKSTTFKIYPAGDGDDESTAAERLITEALVLGDFGSAVELCLAGERYADALVLAVRGGPELLAKTQKVYFERCGASGAGTPSYLRLLESIVANDLADVVQNAELGEWKEVFVVLCTFASRSGDEFAGLVEQLGRRLEFEYTVGKADDREKVVEYRKYATLTYLAAARLERLVGIWLEEMVEEEERLVGEGLFGSRYTAHAYALQTFVEKVTVFREATKYVDGDLASGGSASSDVAKTYKLAGLYERYVEYAEVLASQGMLKEAREVVKLTPEGFKGSAVVVGVGAGVGVGSGDLEVARKRLIGATAPATQVPSNVGASTSKAAYGGGYGQPGRGGYPSVPAPAAPAGASYGLAAGAGGYQPPTNTYQTSAGSNGPYGQQPGHTGPYSQTGSSSGPYGQTGHAGHAGPYGQTGPSPGLHGQTGPSPVAPPPGPYGVPQSTNTFTPAAANTFTPAGSAYNPYGTNMNAGPQVPHAVQNQPQQPPLGPPPSRAPPATLPPPPKRDNGGWNDAPVVNPISRSSSVKPTAITSPFPNANPNVSPSPLSPPTSGSFGGQQQPMANFPPPPQRPASVTGGRAPPANLPPPPQGRFPPPPTGAGVRSPSVPAGSGMHQPPPPQGSQFGAPPTRGSPMSGQTPPPPPPGQGQYGRPPPQMGQMPPPPSGPYARATPPPMQGMQPMQPHSGPYAPPPGQGQGQGPAGMQSPPTAAPPPSGPYAPPPGAIRPGPGGPPPQPGRPVSASGGPPPPGGPSGAGAPPPARAPPQKAGPPPPKYPPGDRSHIPDYARPAYEVISREIERLRSSVPPAQKRQVDDLERRINPLFDALNCETLSRSVVDQLLVLTGAMEAHDRPAALAIHVDLLTRGSQTDNIALWMSGVKQLIMRL</sequence>
<evidence type="ECO:0000256" key="5">
    <source>
        <dbReference type="ARBA" id="ARBA00021236"/>
    </source>
</evidence>
<accession>A0A0D0C583</accession>
<evidence type="ECO:0000256" key="8">
    <source>
        <dbReference type="ARBA" id="ARBA00022737"/>
    </source>
</evidence>
<name>A0A0D0C583_9AGAR</name>
<keyword evidence="6" id="KW-0813">Transport</keyword>
<dbReference type="EMBL" id="KN834835">
    <property type="protein sequence ID" value="KIK52962.1"/>
    <property type="molecule type" value="Genomic_DNA"/>
</dbReference>
<feature type="compositionally biased region" description="Low complexity" evidence="16">
    <location>
        <begin position="1120"/>
        <end position="1133"/>
    </location>
</feature>
<protein>
    <recommendedName>
        <fullName evidence="5">Protein transport protein SEC31</fullName>
    </recommendedName>
    <alternativeName>
        <fullName evidence="4">Protein transport protein sec31</fullName>
    </alternativeName>
</protein>
<keyword evidence="18" id="KW-1185">Reference proteome</keyword>
<feature type="region of interest" description="Disordered" evidence="16">
    <location>
        <begin position="555"/>
        <end position="632"/>
    </location>
</feature>
<feature type="compositionally biased region" description="Low complexity" evidence="16">
    <location>
        <begin position="1214"/>
        <end position="1234"/>
    </location>
</feature>
<feature type="compositionally biased region" description="Polar residues" evidence="16">
    <location>
        <begin position="606"/>
        <end position="616"/>
    </location>
</feature>
<feature type="repeat" description="WD" evidence="15">
    <location>
        <begin position="123"/>
        <end position="165"/>
    </location>
</feature>
<keyword evidence="8" id="KW-0677">Repeat</keyword>
<feature type="compositionally biased region" description="Pro residues" evidence="16">
    <location>
        <begin position="1389"/>
        <end position="1417"/>
    </location>
</feature>
<keyword evidence="12" id="KW-0472">Membrane</keyword>
<feature type="compositionally biased region" description="Low complexity" evidence="16">
    <location>
        <begin position="1357"/>
        <end position="1368"/>
    </location>
</feature>
<reference evidence="17 18" key="1">
    <citation type="submission" date="2014-04" db="EMBL/GenBank/DDBJ databases">
        <title>Evolutionary Origins and Diversification of the Mycorrhizal Mutualists.</title>
        <authorList>
            <consortium name="DOE Joint Genome Institute"/>
            <consortium name="Mycorrhizal Genomics Consortium"/>
            <person name="Kohler A."/>
            <person name="Kuo A."/>
            <person name="Nagy L.G."/>
            <person name="Floudas D."/>
            <person name="Copeland A."/>
            <person name="Barry K.W."/>
            <person name="Cichocki N."/>
            <person name="Veneault-Fourrey C."/>
            <person name="LaButti K."/>
            <person name="Lindquist E.A."/>
            <person name="Lipzen A."/>
            <person name="Lundell T."/>
            <person name="Morin E."/>
            <person name="Murat C."/>
            <person name="Riley R."/>
            <person name="Ohm R."/>
            <person name="Sun H."/>
            <person name="Tunlid A."/>
            <person name="Henrissat B."/>
            <person name="Grigoriev I.V."/>
            <person name="Hibbett D.S."/>
            <person name="Martin F."/>
        </authorList>
    </citation>
    <scope>NUCLEOTIDE SEQUENCE [LARGE SCALE GENOMIC DNA]</scope>
    <source>
        <strain evidence="17 18">FD-317 M1</strain>
    </source>
</reference>
<feature type="region of interest" description="Disordered" evidence="16">
    <location>
        <begin position="1049"/>
        <end position="1133"/>
    </location>
</feature>
<proteinExistence type="inferred from homology"/>
<feature type="compositionally biased region" description="Pro residues" evidence="16">
    <location>
        <begin position="1165"/>
        <end position="1184"/>
    </location>
</feature>
<evidence type="ECO:0000256" key="16">
    <source>
        <dbReference type="SAM" id="MobiDB-lite"/>
    </source>
</evidence>
<dbReference type="Gene3D" id="2.130.10.10">
    <property type="entry name" value="YVTN repeat-like/Quinoprotein amine dehydrogenase"/>
    <property type="match status" value="1"/>
</dbReference>
<gene>
    <name evidence="17" type="ORF">GYMLUDRAFT_49633</name>
</gene>
<dbReference type="InterPro" id="IPR001680">
    <property type="entry name" value="WD40_rpt"/>
</dbReference>
<comment type="similarity">
    <text evidence="3">Belongs to the WD repeat SEC31 family.</text>
</comment>
<dbReference type="GO" id="GO:0005198">
    <property type="term" value="F:structural molecule activity"/>
    <property type="evidence" value="ECO:0007669"/>
    <property type="project" value="TreeGrafter"/>
</dbReference>
<dbReference type="InterPro" id="IPR015943">
    <property type="entry name" value="WD40/YVTN_repeat-like_dom_sf"/>
</dbReference>
<dbReference type="GO" id="GO:0015031">
    <property type="term" value="P:protein transport"/>
    <property type="evidence" value="ECO:0007669"/>
    <property type="project" value="UniProtKB-KW"/>
</dbReference>
<dbReference type="SMART" id="SM00320">
    <property type="entry name" value="WD40"/>
    <property type="match status" value="5"/>
</dbReference>
<evidence type="ECO:0000256" key="15">
    <source>
        <dbReference type="PROSITE-ProRule" id="PRU00221"/>
    </source>
</evidence>
<dbReference type="GO" id="GO:0090110">
    <property type="term" value="P:COPII-coated vesicle cargo loading"/>
    <property type="evidence" value="ECO:0007669"/>
    <property type="project" value="TreeGrafter"/>
</dbReference>
<evidence type="ECO:0000256" key="9">
    <source>
        <dbReference type="ARBA" id="ARBA00022824"/>
    </source>
</evidence>
<evidence type="ECO:0000256" key="4">
    <source>
        <dbReference type="ARBA" id="ARBA00013507"/>
    </source>
</evidence>
<organism evidence="17 18">
    <name type="scientific">Collybiopsis luxurians FD-317 M1</name>
    <dbReference type="NCBI Taxonomy" id="944289"/>
    <lineage>
        <taxon>Eukaryota</taxon>
        <taxon>Fungi</taxon>
        <taxon>Dikarya</taxon>
        <taxon>Basidiomycota</taxon>
        <taxon>Agaricomycotina</taxon>
        <taxon>Agaricomycetes</taxon>
        <taxon>Agaricomycetidae</taxon>
        <taxon>Agaricales</taxon>
        <taxon>Marasmiineae</taxon>
        <taxon>Omphalotaceae</taxon>
        <taxon>Collybiopsis</taxon>
        <taxon>Collybiopsis luxurians</taxon>
    </lineage>
</organism>
<dbReference type="GO" id="GO:0007029">
    <property type="term" value="P:endoplasmic reticulum organization"/>
    <property type="evidence" value="ECO:0007669"/>
    <property type="project" value="TreeGrafter"/>
</dbReference>
<dbReference type="Proteomes" id="UP000053593">
    <property type="component" value="Unassembled WGS sequence"/>
</dbReference>
<evidence type="ECO:0000256" key="6">
    <source>
        <dbReference type="ARBA" id="ARBA00022448"/>
    </source>
</evidence>
<dbReference type="PANTHER" id="PTHR13923:SF11">
    <property type="entry name" value="SECRETORY 31, ISOFORM D"/>
    <property type="match status" value="1"/>
</dbReference>
<feature type="compositionally biased region" description="Polar residues" evidence="16">
    <location>
        <begin position="1201"/>
        <end position="1213"/>
    </location>
</feature>
<keyword evidence="10" id="KW-0931">ER-Golgi transport</keyword>
<feature type="region of interest" description="Disordered" evidence="16">
    <location>
        <begin position="1145"/>
        <end position="1465"/>
    </location>
</feature>
<dbReference type="PROSITE" id="PS50082">
    <property type="entry name" value="WD_REPEATS_2"/>
    <property type="match status" value="2"/>
</dbReference>
<keyword evidence="9" id="KW-0256">Endoplasmic reticulum</keyword>
<dbReference type="FunFam" id="2.130.10.10:FF:000193">
    <property type="entry name" value="Protein transport protein SEC31, putative"/>
    <property type="match status" value="1"/>
</dbReference>
<evidence type="ECO:0000256" key="12">
    <source>
        <dbReference type="ARBA" id="ARBA00023136"/>
    </source>
</evidence>
<feature type="repeat" description="WD" evidence="15">
    <location>
        <begin position="281"/>
        <end position="323"/>
    </location>
</feature>
<dbReference type="GO" id="GO:0030127">
    <property type="term" value="C:COPII vesicle coat"/>
    <property type="evidence" value="ECO:0007669"/>
    <property type="project" value="TreeGrafter"/>
</dbReference>
<feature type="compositionally biased region" description="Low complexity" evidence="16">
    <location>
        <begin position="585"/>
        <end position="604"/>
    </location>
</feature>
<feature type="compositionally biased region" description="Pro residues" evidence="16">
    <location>
        <begin position="1319"/>
        <end position="1356"/>
    </location>
</feature>
<evidence type="ECO:0000256" key="2">
    <source>
        <dbReference type="ARBA" id="ARBA00004397"/>
    </source>
</evidence>
<comment type="subcellular location">
    <subcellularLocation>
        <location evidence="1">Cytoplasmic vesicle</location>
        <location evidence="1">COPII-coated vesicle membrane</location>
        <topology evidence="1">Peripheral membrane protein</topology>
        <orientation evidence="1">Cytoplasmic side</orientation>
    </subcellularLocation>
    <subcellularLocation>
        <location evidence="2">Endoplasmic reticulum membrane</location>
        <topology evidence="2">Peripheral membrane protein</topology>
        <orientation evidence="2">Cytoplasmic side</orientation>
    </subcellularLocation>
</comment>
<dbReference type="SUPFAM" id="SSF50978">
    <property type="entry name" value="WD40 repeat-like"/>
    <property type="match status" value="1"/>
</dbReference>
<evidence type="ECO:0000256" key="10">
    <source>
        <dbReference type="ARBA" id="ARBA00022892"/>
    </source>
</evidence>
<dbReference type="InterPro" id="IPR040251">
    <property type="entry name" value="SEC31-like"/>
</dbReference>
<dbReference type="Gene3D" id="1.25.40.1030">
    <property type="match status" value="1"/>
</dbReference>
<dbReference type="HOGENOM" id="CLU_003033_2_0_1"/>
<dbReference type="InterPro" id="IPR036322">
    <property type="entry name" value="WD40_repeat_dom_sf"/>
</dbReference>
<keyword evidence="11" id="KW-0653">Protein transport</keyword>
<feature type="compositionally biased region" description="Polar residues" evidence="16">
    <location>
        <begin position="1071"/>
        <end position="1082"/>
    </location>
</feature>
<keyword evidence="7 15" id="KW-0853">WD repeat</keyword>
<evidence type="ECO:0000256" key="3">
    <source>
        <dbReference type="ARBA" id="ARBA00009358"/>
    </source>
</evidence>
<dbReference type="Gene3D" id="1.20.940.10">
    <property type="entry name" value="Functional domain of the splicing factor Prp18"/>
    <property type="match status" value="1"/>
</dbReference>
<evidence type="ECO:0000256" key="11">
    <source>
        <dbReference type="ARBA" id="ARBA00022927"/>
    </source>
</evidence>